<protein>
    <submittedName>
        <fullName evidence="2">Uncharacterized protein</fullName>
    </submittedName>
</protein>
<dbReference type="EMBL" id="MU004231">
    <property type="protein sequence ID" value="KAF2673395.1"/>
    <property type="molecule type" value="Genomic_DNA"/>
</dbReference>
<dbReference type="AlphaFoldDB" id="A0A6A6UM88"/>
<name>A0A6A6UM88_9PEZI</name>
<dbReference type="OrthoDB" id="5424462at2759"/>
<feature type="region of interest" description="Disordered" evidence="1">
    <location>
        <begin position="39"/>
        <end position="76"/>
    </location>
</feature>
<accession>A0A6A6UM88</accession>
<reference evidence="2" key="1">
    <citation type="journal article" date="2020" name="Stud. Mycol.">
        <title>101 Dothideomycetes genomes: a test case for predicting lifestyles and emergence of pathogens.</title>
        <authorList>
            <person name="Haridas S."/>
            <person name="Albert R."/>
            <person name="Binder M."/>
            <person name="Bloem J."/>
            <person name="Labutti K."/>
            <person name="Salamov A."/>
            <person name="Andreopoulos B."/>
            <person name="Baker S."/>
            <person name="Barry K."/>
            <person name="Bills G."/>
            <person name="Bluhm B."/>
            <person name="Cannon C."/>
            <person name="Castanera R."/>
            <person name="Culley D."/>
            <person name="Daum C."/>
            <person name="Ezra D."/>
            <person name="Gonzalez J."/>
            <person name="Henrissat B."/>
            <person name="Kuo A."/>
            <person name="Liang C."/>
            <person name="Lipzen A."/>
            <person name="Lutzoni F."/>
            <person name="Magnuson J."/>
            <person name="Mondo S."/>
            <person name="Nolan M."/>
            <person name="Ohm R."/>
            <person name="Pangilinan J."/>
            <person name="Park H.-J."/>
            <person name="Ramirez L."/>
            <person name="Alfaro M."/>
            <person name="Sun H."/>
            <person name="Tritt A."/>
            <person name="Yoshinaga Y."/>
            <person name="Zwiers L.-H."/>
            <person name="Turgeon B."/>
            <person name="Goodwin S."/>
            <person name="Spatafora J."/>
            <person name="Crous P."/>
            <person name="Grigoriev I."/>
        </authorList>
    </citation>
    <scope>NUCLEOTIDE SEQUENCE</scope>
    <source>
        <strain evidence="2">CBS 115976</strain>
    </source>
</reference>
<dbReference type="InterPro" id="IPR022024">
    <property type="entry name" value="DUF3602"/>
</dbReference>
<proteinExistence type="predicted"/>
<organism evidence="2 3">
    <name type="scientific">Microthyrium microscopicum</name>
    <dbReference type="NCBI Taxonomy" id="703497"/>
    <lineage>
        <taxon>Eukaryota</taxon>
        <taxon>Fungi</taxon>
        <taxon>Dikarya</taxon>
        <taxon>Ascomycota</taxon>
        <taxon>Pezizomycotina</taxon>
        <taxon>Dothideomycetes</taxon>
        <taxon>Dothideomycetes incertae sedis</taxon>
        <taxon>Microthyriales</taxon>
        <taxon>Microthyriaceae</taxon>
        <taxon>Microthyrium</taxon>
    </lineage>
</organism>
<dbReference type="PANTHER" id="PTHR34693:SF2">
    <property type="entry name" value="DUF3602 DOMAIN-CONTAINING PROTEIN"/>
    <property type="match status" value="1"/>
</dbReference>
<dbReference type="Pfam" id="PF12223">
    <property type="entry name" value="DUF3602"/>
    <property type="match status" value="1"/>
</dbReference>
<evidence type="ECO:0000313" key="3">
    <source>
        <dbReference type="Proteomes" id="UP000799302"/>
    </source>
</evidence>
<dbReference type="PANTHER" id="PTHR34693">
    <property type="entry name" value="PROTEIN PAR32"/>
    <property type="match status" value="1"/>
</dbReference>
<sequence length="155" mass="16623">MVSSTYRITEPHPSVPTTHYIHSGRGGAGNISHIDPKGVTSAQDATGPASRTKLNSQHANHYISGRGGAGNIHTNERPIFSFDEELDRQRRMMEHQAPVYHVGRGGAGNYASETAGSLARRGSSGTDASASSRDSVRHSVEATWSRLRGSFAKPQ</sequence>
<keyword evidence="3" id="KW-1185">Reference proteome</keyword>
<dbReference type="InterPro" id="IPR053203">
    <property type="entry name" value="Cisplatin_resist-associated"/>
</dbReference>
<dbReference type="Proteomes" id="UP000799302">
    <property type="component" value="Unassembled WGS sequence"/>
</dbReference>
<evidence type="ECO:0000313" key="2">
    <source>
        <dbReference type="EMBL" id="KAF2673395.1"/>
    </source>
</evidence>
<evidence type="ECO:0000256" key="1">
    <source>
        <dbReference type="SAM" id="MobiDB-lite"/>
    </source>
</evidence>
<feature type="compositionally biased region" description="Polar residues" evidence="1">
    <location>
        <begin position="123"/>
        <end position="133"/>
    </location>
</feature>
<feature type="region of interest" description="Disordered" evidence="1">
    <location>
        <begin position="99"/>
        <end position="140"/>
    </location>
</feature>
<gene>
    <name evidence="2" type="ORF">BT63DRAFT_154866</name>
</gene>